<evidence type="ECO:0008006" key="5">
    <source>
        <dbReference type="Google" id="ProtNLM"/>
    </source>
</evidence>
<sequence length="163" mass="18044">MSNQRPSSRSASPRTSSRPASRYGTAKPSALDEFTGKAMVITTALLLIALVVFGVRLFLQRDDNPVTASFISHERIDESTSRVWIDVERKNPNVPSYCIVTSLNYEKAEVGRRDVMLPAGGEKSQRMAVDIPTRDLPVSGKVYGCSTTIPFFLDPEQSYTQAR</sequence>
<evidence type="ECO:0000256" key="1">
    <source>
        <dbReference type="SAM" id="MobiDB-lite"/>
    </source>
</evidence>
<gene>
    <name evidence="3" type="ORF">IW254_000176</name>
</gene>
<keyword evidence="2" id="KW-1133">Transmembrane helix</keyword>
<dbReference type="AlphaFoldDB" id="A0A931DZS3"/>
<organism evidence="3 4">
    <name type="scientific">Corynebacterium aquatimens</name>
    <dbReference type="NCBI Taxonomy" id="1190508"/>
    <lineage>
        <taxon>Bacteria</taxon>
        <taxon>Bacillati</taxon>
        <taxon>Actinomycetota</taxon>
        <taxon>Actinomycetes</taxon>
        <taxon>Mycobacteriales</taxon>
        <taxon>Corynebacteriaceae</taxon>
        <taxon>Corynebacterium</taxon>
    </lineage>
</organism>
<dbReference type="EMBL" id="JADOUE010000001">
    <property type="protein sequence ID" value="MBG6121207.1"/>
    <property type="molecule type" value="Genomic_DNA"/>
</dbReference>
<reference evidence="3" key="1">
    <citation type="submission" date="2020-11" db="EMBL/GenBank/DDBJ databases">
        <title>Sequencing the genomes of 1000 actinobacteria strains.</title>
        <authorList>
            <person name="Klenk H.-P."/>
        </authorList>
    </citation>
    <scope>NUCLEOTIDE SEQUENCE</scope>
    <source>
        <strain evidence="3">DSM 45632</strain>
    </source>
</reference>
<feature type="region of interest" description="Disordered" evidence="1">
    <location>
        <begin position="1"/>
        <end position="27"/>
    </location>
</feature>
<feature type="transmembrane region" description="Helical" evidence="2">
    <location>
        <begin position="38"/>
        <end position="59"/>
    </location>
</feature>
<keyword evidence="4" id="KW-1185">Reference proteome</keyword>
<dbReference type="Pfam" id="PF14155">
    <property type="entry name" value="DUF4307"/>
    <property type="match status" value="1"/>
</dbReference>
<dbReference type="Proteomes" id="UP000658613">
    <property type="component" value="Unassembled WGS sequence"/>
</dbReference>
<dbReference type="RefSeq" id="WP_231375322.1">
    <property type="nucleotide sequence ID" value="NZ_CP046980.1"/>
</dbReference>
<comment type="caution">
    <text evidence="3">The sequence shown here is derived from an EMBL/GenBank/DDBJ whole genome shotgun (WGS) entry which is preliminary data.</text>
</comment>
<evidence type="ECO:0000313" key="3">
    <source>
        <dbReference type="EMBL" id="MBG6121207.1"/>
    </source>
</evidence>
<protein>
    <recommendedName>
        <fullName evidence="5">DUF4307 domain-containing protein</fullName>
    </recommendedName>
</protein>
<name>A0A931DZS3_9CORY</name>
<dbReference type="InterPro" id="IPR025443">
    <property type="entry name" value="DUF4307"/>
</dbReference>
<proteinExistence type="predicted"/>
<keyword evidence="2" id="KW-0812">Transmembrane</keyword>
<evidence type="ECO:0000256" key="2">
    <source>
        <dbReference type="SAM" id="Phobius"/>
    </source>
</evidence>
<evidence type="ECO:0000313" key="4">
    <source>
        <dbReference type="Proteomes" id="UP000658613"/>
    </source>
</evidence>
<keyword evidence="2" id="KW-0472">Membrane</keyword>
<feature type="compositionally biased region" description="Low complexity" evidence="1">
    <location>
        <begin position="1"/>
        <end position="22"/>
    </location>
</feature>
<accession>A0A931DZS3</accession>